<dbReference type="InterPro" id="IPR002933">
    <property type="entry name" value="Peptidase_M20"/>
</dbReference>
<proteinExistence type="predicted"/>
<feature type="binding site" evidence="2">
    <location>
        <position position="128"/>
    </location>
    <ligand>
        <name>Mn(2+)</name>
        <dbReference type="ChEBI" id="CHEBI:29035"/>
        <label>2</label>
    </ligand>
</feature>
<sequence>MNLEDKLISLRRELHQHPELSGEEFQTTKKLTAWLKEAGIRILPYDLKTGVVAEIGHGSPMIALRADIDALPIEENSDAVSPSLEKGKMHACGHDFHSAVLLGAALFLKQNESRLVGTIRLLFQPAEENYSGALQLIKAGVLNDVDVVFGFHNAPNMPVGEFGTCHGAIMANVDRFEINLAGVGAHAAYPENGADVIVAASEIINSLQTIVSRNISSQQSAIISVTRINAGSGWNILPEKAELEGTVRTFDAEIRKEIQRRMRDIIYYMAKAMDVGAQFLWHEGPPAVINTDYWSDFSAKIARQFGYVVHNVTPQNGGEDFAHYLHYRPGVFFHIGTGSPESLHHPGFNIDEKAILPAAEYYALLAEEALKDLKSSKAST</sequence>
<dbReference type="NCBIfam" id="TIGR01891">
    <property type="entry name" value="amidohydrolases"/>
    <property type="match status" value="1"/>
</dbReference>
<dbReference type="PANTHER" id="PTHR11014">
    <property type="entry name" value="PEPTIDASE M20 FAMILY MEMBER"/>
    <property type="match status" value="1"/>
</dbReference>
<dbReference type="InterPro" id="IPR036264">
    <property type="entry name" value="Bact_exopeptidase_dim_dom"/>
</dbReference>
<evidence type="ECO:0000313" key="5">
    <source>
        <dbReference type="Proteomes" id="UP000316887"/>
    </source>
</evidence>
<comment type="caution">
    <text evidence="4">The sequence shown here is derived from an EMBL/GenBank/DDBJ whole genome shotgun (WGS) entry which is preliminary data.</text>
</comment>
<dbReference type="CDD" id="cd05669">
    <property type="entry name" value="M20_Acy1_YxeP-like"/>
    <property type="match status" value="1"/>
</dbReference>
<dbReference type="PANTHER" id="PTHR11014:SF63">
    <property type="entry name" value="METALLOPEPTIDASE, PUTATIVE (AFU_ORTHOLOGUE AFUA_6G09600)-RELATED"/>
    <property type="match status" value="1"/>
</dbReference>
<dbReference type="InterPro" id="IPR033846">
    <property type="entry name" value="YxeP-like"/>
</dbReference>
<dbReference type="Gene3D" id="3.30.70.360">
    <property type="match status" value="1"/>
</dbReference>
<keyword evidence="1 4" id="KW-0378">Hydrolase</keyword>
<feature type="binding site" evidence="2">
    <location>
        <position position="152"/>
    </location>
    <ligand>
        <name>Mn(2+)</name>
        <dbReference type="ChEBI" id="CHEBI:29035"/>
        <label>2</label>
    </ligand>
</feature>
<dbReference type="InterPro" id="IPR011650">
    <property type="entry name" value="Peptidase_M20_dimer"/>
</dbReference>
<feature type="domain" description="Peptidase M20 dimerisation" evidence="3">
    <location>
        <begin position="175"/>
        <end position="267"/>
    </location>
</feature>
<dbReference type="PIRSF" id="PIRSF005962">
    <property type="entry name" value="Pept_M20D_amidohydro"/>
    <property type="match status" value="1"/>
</dbReference>
<accession>A0A542VZS1</accession>
<dbReference type="RefSeq" id="WP_141919220.1">
    <property type="nucleotide sequence ID" value="NZ_VFOF01000001.1"/>
</dbReference>
<comment type="cofactor">
    <cofactor evidence="2">
        <name>Mn(2+)</name>
        <dbReference type="ChEBI" id="CHEBI:29035"/>
    </cofactor>
    <text evidence="2">The Mn(2+) ion enhances activity.</text>
</comment>
<dbReference type="InterPro" id="IPR017439">
    <property type="entry name" value="Amidohydrolase"/>
</dbReference>
<dbReference type="Gene3D" id="3.40.630.10">
    <property type="entry name" value="Zn peptidases"/>
    <property type="match status" value="1"/>
</dbReference>
<dbReference type="Pfam" id="PF07687">
    <property type="entry name" value="M20_dimer"/>
    <property type="match status" value="1"/>
</dbReference>
<dbReference type="Pfam" id="PF01546">
    <property type="entry name" value="Peptidase_M20"/>
    <property type="match status" value="1"/>
</dbReference>
<dbReference type="FunFam" id="3.30.70.360:FF:000001">
    <property type="entry name" value="N-acetyldiaminopimelate deacetylase"/>
    <property type="match status" value="1"/>
</dbReference>
<feature type="binding site" evidence="2">
    <location>
        <position position="94"/>
    </location>
    <ligand>
        <name>Mn(2+)</name>
        <dbReference type="ChEBI" id="CHEBI:29035"/>
        <label>2</label>
    </ligand>
</feature>
<keyword evidence="2" id="KW-0479">Metal-binding</keyword>
<evidence type="ECO:0000313" key="4">
    <source>
        <dbReference type="EMBL" id="TQL16821.1"/>
    </source>
</evidence>
<keyword evidence="2" id="KW-0464">Manganese</keyword>
<evidence type="ECO:0000256" key="1">
    <source>
        <dbReference type="ARBA" id="ARBA00022801"/>
    </source>
</evidence>
<dbReference type="GO" id="GO:0050118">
    <property type="term" value="F:N-acetyldiaminopimelate deacetylase activity"/>
    <property type="evidence" value="ECO:0007669"/>
    <property type="project" value="UniProtKB-ARBA"/>
</dbReference>
<dbReference type="OrthoDB" id="9777385at2"/>
<organism evidence="4 5">
    <name type="scientific">Zymomonas mobilis</name>
    <dbReference type="NCBI Taxonomy" id="542"/>
    <lineage>
        <taxon>Bacteria</taxon>
        <taxon>Pseudomonadati</taxon>
        <taxon>Pseudomonadota</taxon>
        <taxon>Alphaproteobacteria</taxon>
        <taxon>Sphingomonadales</taxon>
        <taxon>Zymomonadaceae</taxon>
        <taxon>Zymomonas</taxon>
    </lineage>
</organism>
<evidence type="ECO:0000256" key="2">
    <source>
        <dbReference type="PIRSR" id="PIRSR005962-1"/>
    </source>
</evidence>
<dbReference type="Proteomes" id="UP000316887">
    <property type="component" value="Unassembled WGS sequence"/>
</dbReference>
<name>A0A542VZS1_ZYMMB</name>
<feature type="binding site" evidence="2">
    <location>
        <position position="92"/>
    </location>
    <ligand>
        <name>Mn(2+)</name>
        <dbReference type="ChEBI" id="CHEBI:29035"/>
        <label>2</label>
    </ligand>
</feature>
<feature type="binding site" evidence="2">
    <location>
        <position position="344"/>
    </location>
    <ligand>
        <name>Mn(2+)</name>
        <dbReference type="ChEBI" id="CHEBI:29035"/>
        <label>2</label>
    </ligand>
</feature>
<gene>
    <name evidence="4" type="ORF">FBY58_0367</name>
</gene>
<dbReference type="EMBL" id="VFOF01000001">
    <property type="protein sequence ID" value="TQL16821.1"/>
    <property type="molecule type" value="Genomic_DNA"/>
</dbReference>
<dbReference type="AlphaFoldDB" id="A0A542VZS1"/>
<reference evidence="4 5" key="1">
    <citation type="submission" date="2019-06" db="EMBL/GenBank/DDBJ databases">
        <title>Genome sequencing of Zymomonas mobilis strains for genetic engineering and biofuel applications.</title>
        <authorList>
            <person name="Teravest M."/>
        </authorList>
    </citation>
    <scope>NUCLEOTIDE SEQUENCE [LARGE SCALE GENOMIC DNA]</scope>
    <source>
        <strain evidence="4 5">AN0101</strain>
    </source>
</reference>
<dbReference type="SUPFAM" id="SSF53187">
    <property type="entry name" value="Zn-dependent exopeptidases"/>
    <property type="match status" value="1"/>
</dbReference>
<protein>
    <submittedName>
        <fullName evidence="4">Amidohydrolase</fullName>
    </submittedName>
</protein>
<evidence type="ECO:0000259" key="3">
    <source>
        <dbReference type="Pfam" id="PF07687"/>
    </source>
</evidence>
<dbReference type="GO" id="GO:0019877">
    <property type="term" value="P:diaminopimelate biosynthetic process"/>
    <property type="evidence" value="ECO:0007669"/>
    <property type="project" value="UniProtKB-ARBA"/>
</dbReference>
<dbReference type="GO" id="GO:0046872">
    <property type="term" value="F:metal ion binding"/>
    <property type="evidence" value="ECO:0007669"/>
    <property type="project" value="UniProtKB-KW"/>
</dbReference>
<dbReference type="SUPFAM" id="SSF55031">
    <property type="entry name" value="Bacterial exopeptidase dimerisation domain"/>
    <property type="match status" value="1"/>
</dbReference>